<evidence type="ECO:0000256" key="1">
    <source>
        <dbReference type="SAM" id="SignalP"/>
    </source>
</evidence>
<protein>
    <submittedName>
        <fullName evidence="2">Uncharacterized protein</fullName>
    </submittedName>
</protein>
<comment type="caution">
    <text evidence="2">The sequence shown here is derived from an EMBL/GenBank/DDBJ whole genome shotgun (WGS) entry which is preliminary data.</text>
</comment>
<feature type="signal peptide" evidence="1">
    <location>
        <begin position="1"/>
        <end position="22"/>
    </location>
</feature>
<feature type="chain" id="PRO_5007524710" evidence="1">
    <location>
        <begin position="23"/>
        <end position="83"/>
    </location>
</feature>
<dbReference type="AlphaFoldDB" id="A0A146GBQ3"/>
<proteinExistence type="predicted"/>
<dbReference type="STRING" id="690879.TSACC_22430"/>
<accession>A0A146GBQ3</accession>
<reference evidence="3" key="1">
    <citation type="journal article" date="2017" name="Genome Announc.">
        <title>Draft Genome Sequence of Terrimicrobium sacchariphilum NM-5T, a Facultative Anaerobic Soil Bacterium of the Class Spartobacteria.</title>
        <authorList>
            <person name="Qiu Y.L."/>
            <person name="Tourlousse D.M."/>
            <person name="Matsuura N."/>
            <person name="Ohashi A."/>
            <person name="Sekiguchi Y."/>
        </authorList>
    </citation>
    <scope>NUCLEOTIDE SEQUENCE [LARGE SCALE GENOMIC DNA]</scope>
    <source>
        <strain evidence="3">NM-5</strain>
    </source>
</reference>
<evidence type="ECO:0000313" key="3">
    <source>
        <dbReference type="Proteomes" id="UP000076023"/>
    </source>
</evidence>
<dbReference type="InterPro" id="IPR045398">
    <property type="entry name" value="DUF6515"/>
</dbReference>
<dbReference type="RefSeq" id="WP_146177114.1">
    <property type="nucleotide sequence ID" value="NZ_BDCO01000002.1"/>
</dbReference>
<name>A0A146GBQ3_TERSA</name>
<dbReference type="Proteomes" id="UP000076023">
    <property type="component" value="Unassembled WGS sequence"/>
</dbReference>
<keyword evidence="3" id="KW-1185">Reference proteome</keyword>
<gene>
    <name evidence="2" type="ORF">TSACC_22430</name>
</gene>
<sequence>MKLLTVSLISGVLLSLCSGCFSYKSTGTRTVVVEDVPATTTTRTVTVLPSGYTTTVVRGTTYYTYNNVYYRSAPGGYVIVPRP</sequence>
<dbReference type="InParanoid" id="A0A146GBQ3"/>
<organism evidence="2 3">
    <name type="scientific">Terrimicrobium sacchariphilum</name>
    <dbReference type="NCBI Taxonomy" id="690879"/>
    <lineage>
        <taxon>Bacteria</taxon>
        <taxon>Pseudomonadati</taxon>
        <taxon>Verrucomicrobiota</taxon>
        <taxon>Terrimicrobiia</taxon>
        <taxon>Terrimicrobiales</taxon>
        <taxon>Terrimicrobiaceae</taxon>
        <taxon>Terrimicrobium</taxon>
    </lineage>
</organism>
<dbReference type="OrthoDB" id="9875104at2"/>
<dbReference type="EMBL" id="BDCO01000002">
    <property type="protein sequence ID" value="GAT34008.1"/>
    <property type="molecule type" value="Genomic_DNA"/>
</dbReference>
<keyword evidence="1" id="KW-0732">Signal</keyword>
<dbReference type="Pfam" id="PF20125">
    <property type="entry name" value="DUF6515"/>
    <property type="match status" value="1"/>
</dbReference>
<evidence type="ECO:0000313" key="2">
    <source>
        <dbReference type="EMBL" id="GAT34008.1"/>
    </source>
</evidence>